<dbReference type="SUPFAM" id="SSF52047">
    <property type="entry name" value="RNI-like"/>
    <property type="match status" value="1"/>
</dbReference>
<dbReference type="InterPro" id="IPR032675">
    <property type="entry name" value="LRR_dom_sf"/>
</dbReference>
<evidence type="ECO:0000313" key="4">
    <source>
        <dbReference type="Proteomes" id="UP000242146"/>
    </source>
</evidence>
<proteinExistence type="predicted"/>
<reference evidence="3 4" key="1">
    <citation type="submission" date="2016-07" db="EMBL/GenBank/DDBJ databases">
        <title>Pervasive Adenine N6-methylation of Active Genes in Fungi.</title>
        <authorList>
            <consortium name="DOE Joint Genome Institute"/>
            <person name="Mondo S.J."/>
            <person name="Dannebaum R.O."/>
            <person name="Kuo R.C."/>
            <person name="Labutti K."/>
            <person name="Haridas S."/>
            <person name="Kuo A."/>
            <person name="Salamov A."/>
            <person name="Ahrendt S.R."/>
            <person name="Lipzen A."/>
            <person name="Sullivan W."/>
            <person name="Andreopoulos W.B."/>
            <person name="Clum A."/>
            <person name="Lindquist E."/>
            <person name="Daum C."/>
            <person name="Ramamoorthy G.K."/>
            <person name="Gryganskyi A."/>
            <person name="Culley D."/>
            <person name="Magnuson J.K."/>
            <person name="James T.Y."/>
            <person name="O'Malley M.A."/>
            <person name="Stajich J.E."/>
            <person name="Spatafora J.W."/>
            <person name="Visel A."/>
            <person name="Grigoriev I.V."/>
        </authorList>
    </citation>
    <scope>NUCLEOTIDE SEQUENCE [LARGE SCALE GENOMIC DNA]</scope>
    <source>
        <strain evidence="3 4">NRRL 3301</strain>
    </source>
</reference>
<dbReference type="Proteomes" id="UP000242146">
    <property type="component" value="Unassembled WGS sequence"/>
</dbReference>
<dbReference type="EMBL" id="MCGT01000032">
    <property type="protein sequence ID" value="ORX47751.1"/>
    <property type="molecule type" value="Genomic_DNA"/>
</dbReference>
<evidence type="ECO:0000256" key="1">
    <source>
        <dbReference type="SAM" id="MobiDB-lite"/>
    </source>
</evidence>
<dbReference type="Gene3D" id="3.80.10.10">
    <property type="entry name" value="Ribonuclease Inhibitor"/>
    <property type="match status" value="1"/>
</dbReference>
<organism evidence="3 4">
    <name type="scientific">Hesseltinella vesiculosa</name>
    <dbReference type="NCBI Taxonomy" id="101127"/>
    <lineage>
        <taxon>Eukaryota</taxon>
        <taxon>Fungi</taxon>
        <taxon>Fungi incertae sedis</taxon>
        <taxon>Mucoromycota</taxon>
        <taxon>Mucoromycotina</taxon>
        <taxon>Mucoromycetes</taxon>
        <taxon>Mucorales</taxon>
        <taxon>Cunninghamellaceae</taxon>
        <taxon>Hesseltinella</taxon>
    </lineage>
</organism>
<protein>
    <recommendedName>
        <fullName evidence="2">F-box domain-containing protein</fullName>
    </recommendedName>
</protein>
<name>A0A1X2G8H6_9FUNG</name>
<dbReference type="AlphaFoldDB" id="A0A1X2G8H6"/>
<accession>A0A1X2G8H6</accession>
<dbReference type="SUPFAM" id="SSF81383">
    <property type="entry name" value="F-box domain"/>
    <property type="match status" value="1"/>
</dbReference>
<feature type="compositionally biased region" description="Low complexity" evidence="1">
    <location>
        <begin position="495"/>
        <end position="514"/>
    </location>
</feature>
<evidence type="ECO:0000259" key="2">
    <source>
        <dbReference type="Pfam" id="PF12937"/>
    </source>
</evidence>
<keyword evidence="4" id="KW-1185">Reference proteome</keyword>
<feature type="region of interest" description="Disordered" evidence="1">
    <location>
        <begin position="449"/>
        <end position="468"/>
    </location>
</feature>
<gene>
    <name evidence="3" type="ORF">DM01DRAFT_1385773</name>
</gene>
<dbReference type="OrthoDB" id="2125396at2759"/>
<feature type="region of interest" description="Disordered" evidence="1">
    <location>
        <begin position="473"/>
        <end position="514"/>
    </location>
</feature>
<dbReference type="STRING" id="101127.A0A1X2G8H6"/>
<feature type="region of interest" description="Disordered" evidence="1">
    <location>
        <begin position="218"/>
        <end position="239"/>
    </location>
</feature>
<dbReference type="InterPro" id="IPR001810">
    <property type="entry name" value="F-box_dom"/>
</dbReference>
<sequence>MDSDIVSVPRAEYQHWQRRLSDRTALATTPCHNRPLSWTLPPELLYEIFSYLRSFPATLYSISLVNYQWYLCATPILYKHVKIHNTYQWATFILTLRRKQWQFNFGSLVQCIDLSSNTSYFPLDADLRSTQHTLSSTINGQTNIPFAAQGALDAQTHPLENSLIHRTALQHRYATLHPGDAQDHPSTNAHRGFHRLTRRRRAAALATLATPHIQLRRHSQDDVDGGLQDGQRLATNDVNQPGTSDCIDLTYMTTPVVLSTSSLIQLAEACTNLISLDLSHTHVMHDSKIVETGDYISTLQDYAIQQGFTMVKVSIEQAIRAIGTQCKQLRRLKMQHCEWVTPHILWFWISSCPCLHYLDIRRSTKCCLKRLTTHAIRATIREVPEDVQSCLDLFSSPTVSLINMTVPLVHGPFHLSNDEQEWDQEDPQQDLAQEPWSNVASMQDTVATTADVSPAEQRHSAHLHDQLPQSLLQSNSQVAEERRHSVDVWNQQEQQSSPSADTESSTSSQDTENNTPVVAAISSHDEIRLPPHMSLKDFVLRMLKEGQDQGLLDLSWLKQ</sequence>
<comment type="caution">
    <text evidence="3">The sequence shown here is derived from an EMBL/GenBank/DDBJ whole genome shotgun (WGS) entry which is preliminary data.</text>
</comment>
<evidence type="ECO:0000313" key="3">
    <source>
        <dbReference type="EMBL" id="ORX47751.1"/>
    </source>
</evidence>
<feature type="compositionally biased region" description="Basic and acidic residues" evidence="1">
    <location>
        <begin position="456"/>
        <end position="465"/>
    </location>
</feature>
<dbReference type="InterPro" id="IPR036047">
    <property type="entry name" value="F-box-like_dom_sf"/>
</dbReference>
<dbReference type="Pfam" id="PF12937">
    <property type="entry name" value="F-box-like"/>
    <property type="match status" value="1"/>
</dbReference>
<feature type="domain" description="F-box" evidence="2">
    <location>
        <begin position="38"/>
        <end position="82"/>
    </location>
</feature>